<evidence type="ECO:0000256" key="5">
    <source>
        <dbReference type="ARBA" id="ARBA00022723"/>
    </source>
</evidence>
<name>B4J285_DROGR</name>
<evidence type="ECO:0000259" key="12">
    <source>
        <dbReference type="PROSITE" id="PS52035"/>
    </source>
</evidence>
<feature type="active site" description="Proton donor/acceptor" evidence="10">
    <location>
        <position position="302"/>
    </location>
</feature>
<dbReference type="OrthoDB" id="3626597at2759"/>
<dbReference type="InterPro" id="IPR057246">
    <property type="entry name" value="CARBOXYPEPT_ZN_1"/>
</dbReference>
<keyword evidence="14" id="KW-1185">Reference proteome</keyword>
<dbReference type="HOGENOM" id="CLU_019326_4_1_1"/>
<comment type="similarity">
    <text evidence="2 10">Belongs to the peptidase M14 family.</text>
</comment>
<evidence type="ECO:0000256" key="10">
    <source>
        <dbReference type="PROSITE-ProRule" id="PRU01379"/>
    </source>
</evidence>
<keyword evidence="8" id="KW-0862">Zinc</keyword>
<proteinExistence type="inferred from homology"/>
<dbReference type="GO" id="GO:0004181">
    <property type="term" value="F:metallocarboxypeptidase activity"/>
    <property type="evidence" value="ECO:0007669"/>
    <property type="project" value="InterPro"/>
</dbReference>
<dbReference type="FunFam" id="3.40.630.10:FF:000084">
    <property type="entry name" value="Carboxypeptidase B2"/>
    <property type="match status" value="1"/>
</dbReference>
<feature type="chain" id="PRO_5002811234" evidence="11">
    <location>
        <begin position="27"/>
        <end position="383"/>
    </location>
</feature>
<dbReference type="PROSITE" id="PS52035">
    <property type="entry name" value="PEPTIDASE_M14"/>
    <property type="match status" value="1"/>
</dbReference>
<reference evidence="13 14" key="1">
    <citation type="journal article" date="2007" name="Nature">
        <title>Evolution of genes and genomes on the Drosophila phylogeny.</title>
        <authorList>
            <consortium name="Drosophila 12 Genomes Consortium"/>
            <person name="Clark A.G."/>
            <person name="Eisen M.B."/>
            <person name="Smith D.R."/>
            <person name="Bergman C.M."/>
            <person name="Oliver B."/>
            <person name="Markow T.A."/>
            <person name="Kaufman T.C."/>
            <person name="Kellis M."/>
            <person name="Gelbart W."/>
            <person name="Iyer V.N."/>
            <person name="Pollard D.A."/>
            <person name="Sackton T.B."/>
            <person name="Larracuente A.M."/>
            <person name="Singh N.D."/>
            <person name="Abad J.P."/>
            <person name="Abt D.N."/>
            <person name="Adryan B."/>
            <person name="Aguade M."/>
            <person name="Akashi H."/>
            <person name="Anderson W.W."/>
            <person name="Aquadro C.F."/>
            <person name="Ardell D.H."/>
            <person name="Arguello R."/>
            <person name="Artieri C.G."/>
            <person name="Barbash D.A."/>
            <person name="Barker D."/>
            <person name="Barsanti P."/>
            <person name="Batterham P."/>
            <person name="Batzoglou S."/>
            <person name="Begun D."/>
            <person name="Bhutkar A."/>
            <person name="Blanco E."/>
            <person name="Bosak S.A."/>
            <person name="Bradley R.K."/>
            <person name="Brand A.D."/>
            <person name="Brent M.R."/>
            <person name="Brooks A.N."/>
            <person name="Brown R.H."/>
            <person name="Butlin R.K."/>
            <person name="Caggese C."/>
            <person name="Calvi B.R."/>
            <person name="Bernardo de Carvalho A."/>
            <person name="Caspi A."/>
            <person name="Castrezana S."/>
            <person name="Celniker S.E."/>
            <person name="Chang J.L."/>
            <person name="Chapple C."/>
            <person name="Chatterji S."/>
            <person name="Chinwalla A."/>
            <person name="Civetta A."/>
            <person name="Clifton S.W."/>
            <person name="Comeron J.M."/>
            <person name="Costello J.C."/>
            <person name="Coyne J.A."/>
            <person name="Daub J."/>
            <person name="David R.G."/>
            <person name="Delcher A.L."/>
            <person name="Delehaunty K."/>
            <person name="Do C.B."/>
            <person name="Ebling H."/>
            <person name="Edwards K."/>
            <person name="Eickbush T."/>
            <person name="Evans J.D."/>
            <person name="Filipski A."/>
            <person name="Findeiss S."/>
            <person name="Freyhult E."/>
            <person name="Fulton L."/>
            <person name="Fulton R."/>
            <person name="Garcia A.C."/>
            <person name="Gardiner A."/>
            <person name="Garfield D.A."/>
            <person name="Garvin B.E."/>
            <person name="Gibson G."/>
            <person name="Gilbert D."/>
            <person name="Gnerre S."/>
            <person name="Godfrey J."/>
            <person name="Good R."/>
            <person name="Gotea V."/>
            <person name="Gravely B."/>
            <person name="Greenberg A.J."/>
            <person name="Griffiths-Jones S."/>
            <person name="Gross S."/>
            <person name="Guigo R."/>
            <person name="Gustafson E.A."/>
            <person name="Haerty W."/>
            <person name="Hahn M.W."/>
            <person name="Halligan D.L."/>
            <person name="Halpern A.L."/>
            <person name="Halter G.M."/>
            <person name="Han M.V."/>
            <person name="Heger A."/>
            <person name="Hillier L."/>
            <person name="Hinrichs A.S."/>
            <person name="Holmes I."/>
            <person name="Hoskins R.A."/>
            <person name="Hubisz M.J."/>
            <person name="Hultmark D."/>
            <person name="Huntley M.A."/>
            <person name="Jaffe D.B."/>
            <person name="Jagadeeshan S."/>
            <person name="Jeck W.R."/>
            <person name="Johnson J."/>
            <person name="Jones C.D."/>
            <person name="Jordan W.C."/>
            <person name="Karpen G.H."/>
            <person name="Kataoka E."/>
            <person name="Keightley P.D."/>
            <person name="Kheradpour P."/>
            <person name="Kirkness E.F."/>
            <person name="Koerich L.B."/>
            <person name="Kristiansen K."/>
            <person name="Kudrna D."/>
            <person name="Kulathinal R.J."/>
            <person name="Kumar S."/>
            <person name="Kwok R."/>
            <person name="Lander E."/>
            <person name="Langley C.H."/>
            <person name="Lapoint R."/>
            <person name="Lazzaro B.P."/>
            <person name="Lee S.J."/>
            <person name="Levesque L."/>
            <person name="Li R."/>
            <person name="Lin C.F."/>
            <person name="Lin M.F."/>
            <person name="Lindblad-Toh K."/>
            <person name="Llopart A."/>
            <person name="Long M."/>
            <person name="Low L."/>
            <person name="Lozovsky E."/>
            <person name="Lu J."/>
            <person name="Luo M."/>
            <person name="Machado C.A."/>
            <person name="Makalowski W."/>
            <person name="Marzo M."/>
            <person name="Matsuda M."/>
            <person name="Matzkin L."/>
            <person name="McAllister B."/>
            <person name="McBride C.S."/>
            <person name="McKernan B."/>
            <person name="McKernan K."/>
            <person name="Mendez-Lago M."/>
            <person name="Minx P."/>
            <person name="Mollenhauer M.U."/>
            <person name="Montooth K."/>
            <person name="Mount S.M."/>
            <person name="Mu X."/>
            <person name="Myers E."/>
            <person name="Negre B."/>
            <person name="Newfeld S."/>
            <person name="Nielsen R."/>
            <person name="Noor M.A."/>
            <person name="O'Grady P."/>
            <person name="Pachter L."/>
            <person name="Papaceit M."/>
            <person name="Parisi M.J."/>
            <person name="Parisi M."/>
            <person name="Parts L."/>
            <person name="Pedersen J.S."/>
            <person name="Pesole G."/>
            <person name="Phillippy A.M."/>
            <person name="Ponting C.P."/>
            <person name="Pop M."/>
            <person name="Porcelli D."/>
            <person name="Powell J.R."/>
            <person name="Prohaska S."/>
            <person name="Pruitt K."/>
            <person name="Puig M."/>
            <person name="Quesneville H."/>
            <person name="Ram K.R."/>
            <person name="Rand D."/>
            <person name="Rasmussen M.D."/>
            <person name="Reed L.K."/>
            <person name="Reenan R."/>
            <person name="Reily A."/>
            <person name="Remington K.A."/>
            <person name="Rieger T.T."/>
            <person name="Ritchie M.G."/>
            <person name="Robin C."/>
            <person name="Rogers Y.H."/>
            <person name="Rohde C."/>
            <person name="Rozas J."/>
            <person name="Rubenfield M.J."/>
            <person name="Ruiz A."/>
            <person name="Russo S."/>
            <person name="Salzberg S.L."/>
            <person name="Sanchez-Gracia A."/>
            <person name="Saranga D.J."/>
            <person name="Sato H."/>
            <person name="Schaeffer S.W."/>
            <person name="Schatz M.C."/>
            <person name="Schlenke T."/>
            <person name="Schwartz R."/>
            <person name="Segarra C."/>
            <person name="Singh R.S."/>
            <person name="Sirot L."/>
            <person name="Sirota M."/>
            <person name="Sisneros N.B."/>
            <person name="Smith C.D."/>
            <person name="Smith T.F."/>
            <person name="Spieth J."/>
            <person name="Stage D.E."/>
            <person name="Stark A."/>
            <person name="Stephan W."/>
            <person name="Strausberg R.L."/>
            <person name="Strempel S."/>
            <person name="Sturgill D."/>
            <person name="Sutton G."/>
            <person name="Sutton G.G."/>
            <person name="Tao W."/>
            <person name="Teichmann S."/>
            <person name="Tobari Y.N."/>
            <person name="Tomimura Y."/>
            <person name="Tsolas J.M."/>
            <person name="Valente V.L."/>
            <person name="Venter E."/>
            <person name="Venter J.C."/>
            <person name="Vicario S."/>
            <person name="Vieira F.G."/>
            <person name="Vilella A.J."/>
            <person name="Villasante A."/>
            <person name="Walenz B."/>
            <person name="Wang J."/>
            <person name="Wasserman M."/>
            <person name="Watts T."/>
            <person name="Wilson D."/>
            <person name="Wilson R.K."/>
            <person name="Wing R.A."/>
            <person name="Wolfner M.F."/>
            <person name="Wong A."/>
            <person name="Wong G.K."/>
            <person name="Wu C.I."/>
            <person name="Wu G."/>
            <person name="Yamamoto D."/>
            <person name="Yang H.P."/>
            <person name="Yang S.P."/>
            <person name="Yorke J.A."/>
            <person name="Yoshida K."/>
            <person name="Zdobnov E."/>
            <person name="Zhang P."/>
            <person name="Zhang Y."/>
            <person name="Zimin A.V."/>
            <person name="Baldwin J."/>
            <person name="Abdouelleil A."/>
            <person name="Abdulkadir J."/>
            <person name="Abebe A."/>
            <person name="Abera B."/>
            <person name="Abreu J."/>
            <person name="Acer S.C."/>
            <person name="Aftuck L."/>
            <person name="Alexander A."/>
            <person name="An P."/>
            <person name="Anderson E."/>
            <person name="Anderson S."/>
            <person name="Arachi H."/>
            <person name="Azer M."/>
            <person name="Bachantsang P."/>
            <person name="Barry A."/>
            <person name="Bayul T."/>
            <person name="Berlin A."/>
            <person name="Bessette D."/>
            <person name="Bloom T."/>
            <person name="Blye J."/>
            <person name="Boguslavskiy L."/>
            <person name="Bonnet C."/>
            <person name="Boukhgalter B."/>
            <person name="Bourzgui I."/>
            <person name="Brown A."/>
            <person name="Cahill P."/>
            <person name="Channer S."/>
            <person name="Cheshatsang Y."/>
            <person name="Chuda L."/>
            <person name="Citroen M."/>
            <person name="Collymore A."/>
            <person name="Cooke P."/>
            <person name="Costello M."/>
            <person name="D'Aco K."/>
            <person name="Daza R."/>
            <person name="De Haan G."/>
            <person name="DeGray S."/>
            <person name="DeMaso C."/>
            <person name="Dhargay N."/>
            <person name="Dooley K."/>
            <person name="Dooley E."/>
            <person name="Doricent M."/>
            <person name="Dorje P."/>
            <person name="Dorjee K."/>
            <person name="Dupes A."/>
            <person name="Elong R."/>
            <person name="Falk J."/>
            <person name="Farina A."/>
            <person name="Faro S."/>
            <person name="Ferguson D."/>
            <person name="Fisher S."/>
            <person name="Foley C.D."/>
            <person name="Franke A."/>
            <person name="Friedrich D."/>
            <person name="Gadbois L."/>
            <person name="Gearin G."/>
            <person name="Gearin C.R."/>
            <person name="Giannoukos G."/>
            <person name="Goode T."/>
            <person name="Graham J."/>
            <person name="Grandbois E."/>
            <person name="Grewal S."/>
            <person name="Gyaltsen K."/>
            <person name="Hafez N."/>
            <person name="Hagos B."/>
            <person name="Hall J."/>
            <person name="Henson C."/>
            <person name="Hollinger A."/>
            <person name="Honan T."/>
            <person name="Huard M.D."/>
            <person name="Hughes L."/>
            <person name="Hurhula B."/>
            <person name="Husby M.E."/>
            <person name="Kamat A."/>
            <person name="Kanga B."/>
            <person name="Kashin S."/>
            <person name="Khazanovich D."/>
            <person name="Kisner P."/>
            <person name="Lance K."/>
            <person name="Lara M."/>
            <person name="Lee W."/>
            <person name="Lennon N."/>
            <person name="Letendre F."/>
            <person name="LeVine R."/>
            <person name="Lipovsky A."/>
            <person name="Liu X."/>
            <person name="Liu J."/>
            <person name="Liu S."/>
            <person name="Lokyitsang T."/>
            <person name="Lokyitsang Y."/>
            <person name="Lubonja R."/>
            <person name="Lui A."/>
            <person name="MacDonald P."/>
            <person name="Magnisalis V."/>
            <person name="Maru K."/>
            <person name="Matthews C."/>
            <person name="McCusker W."/>
            <person name="McDonough S."/>
            <person name="Mehta T."/>
            <person name="Meldrim J."/>
            <person name="Meneus L."/>
            <person name="Mihai O."/>
            <person name="Mihalev A."/>
            <person name="Mihova T."/>
            <person name="Mittelman R."/>
            <person name="Mlenga V."/>
            <person name="Montmayeur A."/>
            <person name="Mulrain L."/>
            <person name="Navidi A."/>
            <person name="Naylor J."/>
            <person name="Negash T."/>
            <person name="Nguyen T."/>
            <person name="Nguyen N."/>
            <person name="Nicol R."/>
            <person name="Norbu C."/>
            <person name="Norbu N."/>
            <person name="Novod N."/>
            <person name="O'Neill B."/>
            <person name="Osman S."/>
            <person name="Markiewicz E."/>
            <person name="Oyono O.L."/>
            <person name="Patti C."/>
            <person name="Phunkhang P."/>
            <person name="Pierre F."/>
            <person name="Priest M."/>
            <person name="Raghuraman S."/>
            <person name="Rege F."/>
            <person name="Reyes R."/>
            <person name="Rise C."/>
            <person name="Rogov P."/>
            <person name="Ross K."/>
            <person name="Ryan E."/>
            <person name="Settipalli S."/>
            <person name="Shea T."/>
            <person name="Sherpa N."/>
            <person name="Shi L."/>
            <person name="Shih D."/>
            <person name="Sparrow T."/>
            <person name="Spaulding J."/>
            <person name="Stalker J."/>
            <person name="Stange-Thomann N."/>
            <person name="Stavropoulos S."/>
            <person name="Stone C."/>
            <person name="Strader C."/>
            <person name="Tesfaye S."/>
            <person name="Thomson T."/>
            <person name="Thoulutsang Y."/>
            <person name="Thoulutsang D."/>
            <person name="Topham K."/>
            <person name="Topping I."/>
            <person name="Tsamla T."/>
            <person name="Vassiliev H."/>
            <person name="Vo A."/>
            <person name="Wangchuk T."/>
            <person name="Wangdi T."/>
            <person name="Weiand M."/>
            <person name="Wilkinson J."/>
            <person name="Wilson A."/>
            <person name="Yadav S."/>
            <person name="Young G."/>
            <person name="Yu Q."/>
            <person name="Zembek L."/>
            <person name="Zhong D."/>
            <person name="Zimmer A."/>
            <person name="Zwirko Z."/>
            <person name="Jaffe D.B."/>
            <person name="Alvarez P."/>
            <person name="Brockman W."/>
            <person name="Butler J."/>
            <person name="Chin C."/>
            <person name="Gnerre S."/>
            <person name="Grabherr M."/>
            <person name="Kleber M."/>
            <person name="Mauceli E."/>
            <person name="MacCallum I."/>
        </authorList>
    </citation>
    <scope>NUCLEOTIDE SEQUENCE [LARGE SCALE GENOMIC DNA]</scope>
    <source>
        <strain evidence="14">Tucson 15287-2541.00</strain>
    </source>
</reference>
<dbReference type="PhylomeDB" id="B4J285"/>
<dbReference type="Gene3D" id="3.40.630.10">
    <property type="entry name" value="Zn peptidases"/>
    <property type="match status" value="1"/>
</dbReference>
<dbReference type="MEROPS" id="M14.A17"/>
<dbReference type="InterPro" id="IPR000834">
    <property type="entry name" value="Peptidase_M14"/>
</dbReference>
<dbReference type="SUPFAM" id="SSF53187">
    <property type="entry name" value="Zn-dependent exopeptidases"/>
    <property type="match status" value="1"/>
</dbReference>
<evidence type="ECO:0000256" key="4">
    <source>
        <dbReference type="ARBA" id="ARBA00022670"/>
    </source>
</evidence>
<dbReference type="GO" id="GO:0008270">
    <property type="term" value="F:zinc ion binding"/>
    <property type="evidence" value="ECO:0007669"/>
    <property type="project" value="InterPro"/>
</dbReference>
<dbReference type="FunCoup" id="B4J285">
    <property type="interactions" value="16"/>
</dbReference>
<sequence>MLFGDNTLCALCMLILSITHIDLSLSLGLARVELEPKLNTDVYYSYDGMLDYLDQLANDYSQRVVLHTVGKTYENRTLKTITITNGDGRTGKPVIFVVAGAHAREWLTPVAALYAVEQLVVGLEEHRHLLRDYDWIVMPLVNPDGYTYSRTVDKWWRSTRSPNGGNCFGTNINRNYDIGWRTGYAAQSDPCQEHYAGSEPFSEPETRAVRDIMQELVDTGRALMYISLHSHHTTVFYPWTYKSVPTDNAIKLREVAKSGAEAMHKATGTMFSYEQASLNDPFGGTSLDYAYSIGFPLSYALELSGQRNGNTFDFWPPTTLLKELAHESWVGISAMAEKAIEYYPTLSAETESATSQTRSSSTYSLTNIFKILLLLTAITILSQ</sequence>
<dbReference type="GO" id="GO:0006508">
    <property type="term" value="P:proteolysis"/>
    <property type="evidence" value="ECO:0007669"/>
    <property type="project" value="UniProtKB-KW"/>
</dbReference>
<keyword evidence="7" id="KW-0378">Hydrolase</keyword>
<evidence type="ECO:0000256" key="7">
    <source>
        <dbReference type="ARBA" id="ARBA00022801"/>
    </source>
</evidence>
<dbReference type="SMR" id="B4J285"/>
<evidence type="ECO:0000256" key="9">
    <source>
        <dbReference type="ARBA" id="ARBA00023049"/>
    </source>
</evidence>
<keyword evidence="3" id="KW-0121">Carboxypeptidase</keyword>
<gene>
    <name evidence="13" type="primary">Dgri\GH16610</name>
    <name evidence="13" type="ORF">Dgri_GH16610</name>
</gene>
<feature type="domain" description="Peptidase M14" evidence="12">
    <location>
        <begin position="42"/>
        <end position="339"/>
    </location>
</feature>
<dbReference type="InParanoid" id="B4J285"/>
<evidence type="ECO:0000256" key="1">
    <source>
        <dbReference type="ARBA" id="ARBA00001947"/>
    </source>
</evidence>
<dbReference type="PROSITE" id="PS00132">
    <property type="entry name" value="CARBOXYPEPT_ZN_1"/>
    <property type="match status" value="1"/>
</dbReference>
<evidence type="ECO:0000256" key="6">
    <source>
        <dbReference type="ARBA" id="ARBA00022729"/>
    </source>
</evidence>
<dbReference type="GO" id="GO:0005615">
    <property type="term" value="C:extracellular space"/>
    <property type="evidence" value="ECO:0007669"/>
    <property type="project" value="TreeGrafter"/>
</dbReference>
<dbReference type="Pfam" id="PF00246">
    <property type="entry name" value="Peptidase_M14"/>
    <property type="match status" value="1"/>
</dbReference>
<dbReference type="OMA" id="REWMTPM"/>
<keyword evidence="6 11" id="KW-0732">Signal</keyword>
<keyword evidence="5" id="KW-0479">Metal-binding</keyword>
<dbReference type="Proteomes" id="UP000001070">
    <property type="component" value="Unassembled WGS sequence"/>
</dbReference>
<keyword evidence="4" id="KW-0645">Protease</keyword>
<dbReference type="eggNOG" id="KOG2650">
    <property type="taxonomic scope" value="Eukaryota"/>
</dbReference>
<dbReference type="PRINTS" id="PR00765">
    <property type="entry name" value="CRBOXYPTASEA"/>
</dbReference>
<dbReference type="PANTHER" id="PTHR11705:SF140">
    <property type="entry name" value="FI02848P-RELATED"/>
    <property type="match status" value="1"/>
</dbReference>
<evidence type="ECO:0000256" key="2">
    <source>
        <dbReference type="ARBA" id="ARBA00005988"/>
    </source>
</evidence>
<dbReference type="KEGG" id="dgr:6556684"/>
<protein>
    <submittedName>
        <fullName evidence="13">GH16610</fullName>
    </submittedName>
</protein>
<organism evidence="14">
    <name type="scientific">Drosophila grimshawi</name>
    <name type="common">Hawaiian fruit fly</name>
    <name type="synonym">Idiomyia grimshawi</name>
    <dbReference type="NCBI Taxonomy" id="7222"/>
    <lineage>
        <taxon>Eukaryota</taxon>
        <taxon>Metazoa</taxon>
        <taxon>Ecdysozoa</taxon>
        <taxon>Arthropoda</taxon>
        <taxon>Hexapoda</taxon>
        <taxon>Insecta</taxon>
        <taxon>Pterygota</taxon>
        <taxon>Neoptera</taxon>
        <taxon>Endopterygota</taxon>
        <taxon>Diptera</taxon>
        <taxon>Brachycera</taxon>
        <taxon>Muscomorpha</taxon>
        <taxon>Ephydroidea</taxon>
        <taxon>Drosophilidae</taxon>
        <taxon>Drosophila</taxon>
        <taxon>Hawaiian Drosophila</taxon>
    </lineage>
</organism>
<keyword evidence="9" id="KW-0482">Metalloprotease</keyword>
<evidence type="ECO:0000256" key="11">
    <source>
        <dbReference type="SAM" id="SignalP"/>
    </source>
</evidence>
<evidence type="ECO:0000313" key="13">
    <source>
        <dbReference type="EMBL" id="EDV97036.1"/>
    </source>
</evidence>
<feature type="signal peptide" evidence="11">
    <location>
        <begin position="1"/>
        <end position="26"/>
    </location>
</feature>
<dbReference type="EMBL" id="CH916366">
    <property type="protein sequence ID" value="EDV97036.1"/>
    <property type="molecule type" value="Genomic_DNA"/>
</dbReference>
<accession>B4J285</accession>
<evidence type="ECO:0000256" key="8">
    <source>
        <dbReference type="ARBA" id="ARBA00022833"/>
    </source>
</evidence>
<evidence type="ECO:0000256" key="3">
    <source>
        <dbReference type="ARBA" id="ARBA00022645"/>
    </source>
</evidence>
<dbReference type="AlphaFoldDB" id="B4J285"/>
<evidence type="ECO:0000313" key="14">
    <source>
        <dbReference type="Proteomes" id="UP000001070"/>
    </source>
</evidence>
<dbReference type="SMART" id="SM00631">
    <property type="entry name" value="Zn_pept"/>
    <property type="match status" value="1"/>
</dbReference>
<dbReference type="PANTHER" id="PTHR11705">
    <property type="entry name" value="PROTEASE FAMILY M14 CARBOXYPEPTIDASE A,B"/>
    <property type="match status" value="1"/>
</dbReference>
<comment type="cofactor">
    <cofactor evidence="1">
        <name>Zn(2+)</name>
        <dbReference type="ChEBI" id="CHEBI:29105"/>
    </cofactor>
</comment>